<keyword evidence="2" id="KW-1185">Reference proteome</keyword>
<gene>
    <name evidence="1" type="ORF">ANCCAN_10617</name>
</gene>
<dbReference type="EMBL" id="JOJR01000158">
    <property type="protein sequence ID" value="RCN43426.1"/>
    <property type="molecule type" value="Genomic_DNA"/>
</dbReference>
<dbReference type="Proteomes" id="UP000252519">
    <property type="component" value="Unassembled WGS sequence"/>
</dbReference>
<dbReference type="AlphaFoldDB" id="A0A368GGB1"/>
<evidence type="ECO:0000313" key="2">
    <source>
        <dbReference type="Proteomes" id="UP000252519"/>
    </source>
</evidence>
<reference evidence="1 2" key="1">
    <citation type="submission" date="2014-10" db="EMBL/GenBank/DDBJ databases">
        <title>Draft genome of the hookworm Ancylostoma caninum.</title>
        <authorList>
            <person name="Mitreva M."/>
        </authorList>
    </citation>
    <scope>NUCLEOTIDE SEQUENCE [LARGE SCALE GENOMIC DNA]</scope>
    <source>
        <strain evidence="1 2">Baltimore</strain>
    </source>
</reference>
<sequence>MGNAGLASRVYNDAAGKKRNFLIVRGLHTYETNGDMYGAGTAQFHDTCKGFIRGYAASPLDFKNVNDFKDLLKKVS</sequence>
<protein>
    <submittedName>
        <fullName evidence="1">Uncharacterized protein</fullName>
    </submittedName>
</protein>
<evidence type="ECO:0000313" key="1">
    <source>
        <dbReference type="EMBL" id="RCN43426.1"/>
    </source>
</evidence>
<accession>A0A368GGB1</accession>
<proteinExistence type="predicted"/>
<comment type="caution">
    <text evidence="1">The sequence shown here is derived from an EMBL/GenBank/DDBJ whole genome shotgun (WGS) entry which is preliminary data.</text>
</comment>
<organism evidence="1 2">
    <name type="scientific">Ancylostoma caninum</name>
    <name type="common">Dog hookworm</name>
    <dbReference type="NCBI Taxonomy" id="29170"/>
    <lineage>
        <taxon>Eukaryota</taxon>
        <taxon>Metazoa</taxon>
        <taxon>Ecdysozoa</taxon>
        <taxon>Nematoda</taxon>
        <taxon>Chromadorea</taxon>
        <taxon>Rhabditida</taxon>
        <taxon>Rhabditina</taxon>
        <taxon>Rhabditomorpha</taxon>
        <taxon>Strongyloidea</taxon>
        <taxon>Ancylostomatidae</taxon>
        <taxon>Ancylostomatinae</taxon>
        <taxon>Ancylostoma</taxon>
    </lineage>
</organism>
<dbReference type="OrthoDB" id="5871058at2759"/>
<name>A0A368GGB1_ANCCA</name>